<evidence type="ECO:0000313" key="5">
    <source>
        <dbReference type="EMBL" id="EFC39991.1"/>
    </source>
</evidence>
<dbReference type="InterPro" id="IPR002068">
    <property type="entry name" value="A-crystallin/Hsp20_dom"/>
</dbReference>
<dbReference type="SUPFAM" id="SSF81383">
    <property type="entry name" value="F-box domain"/>
    <property type="match status" value="1"/>
</dbReference>
<dbReference type="InterPro" id="IPR008978">
    <property type="entry name" value="HSP20-like_chaperone"/>
</dbReference>
<dbReference type="AlphaFoldDB" id="D2VSZ8"/>
<feature type="domain" description="SHSP" evidence="3">
    <location>
        <begin position="730"/>
        <end position="832"/>
    </location>
</feature>
<dbReference type="InterPro" id="IPR001810">
    <property type="entry name" value="F-box_dom"/>
</dbReference>
<evidence type="ECO:0000256" key="2">
    <source>
        <dbReference type="SAM" id="MobiDB-lite"/>
    </source>
</evidence>
<organism evidence="6">
    <name type="scientific">Naegleria gruberi</name>
    <name type="common">Amoeba</name>
    <dbReference type="NCBI Taxonomy" id="5762"/>
    <lineage>
        <taxon>Eukaryota</taxon>
        <taxon>Discoba</taxon>
        <taxon>Heterolobosea</taxon>
        <taxon>Tetramitia</taxon>
        <taxon>Eutetramitia</taxon>
        <taxon>Vahlkampfiidae</taxon>
        <taxon>Naegleria</taxon>
    </lineage>
</organism>
<evidence type="ECO:0000259" key="3">
    <source>
        <dbReference type="PROSITE" id="PS01031"/>
    </source>
</evidence>
<reference evidence="5 6" key="1">
    <citation type="journal article" date="2010" name="Cell">
        <title>The genome of Naegleria gruberi illuminates early eukaryotic versatility.</title>
        <authorList>
            <person name="Fritz-Laylin L.K."/>
            <person name="Prochnik S.E."/>
            <person name="Ginger M.L."/>
            <person name="Dacks J.B."/>
            <person name="Carpenter M.L."/>
            <person name="Field M.C."/>
            <person name="Kuo A."/>
            <person name="Paredez A."/>
            <person name="Chapman J."/>
            <person name="Pham J."/>
            <person name="Shu S."/>
            <person name="Neupane R."/>
            <person name="Cipriano M."/>
            <person name="Mancuso J."/>
            <person name="Tu H."/>
            <person name="Salamov A."/>
            <person name="Lindquist E."/>
            <person name="Shapiro H."/>
            <person name="Lucas S."/>
            <person name="Grigoriev I.V."/>
            <person name="Cande W.Z."/>
            <person name="Fulton C."/>
            <person name="Rokhsar D.S."/>
            <person name="Dawson S.C."/>
        </authorList>
    </citation>
    <scope>NUCLEOTIDE SEQUENCE [LARGE SCALE GENOMIC DNA]</scope>
    <source>
        <strain evidence="5 6">NEG-M</strain>
    </source>
</reference>
<feature type="region of interest" description="Disordered" evidence="2">
    <location>
        <begin position="717"/>
        <end position="738"/>
    </location>
</feature>
<evidence type="ECO:0000259" key="4">
    <source>
        <dbReference type="PROSITE" id="PS50181"/>
    </source>
</evidence>
<dbReference type="SUPFAM" id="SSF49764">
    <property type="entry name" value="HSP20-like chaperones"/>
    <property type="match status" value="1"/>
</dbReference>
<dbReference type="Pfam" id="PF00646">
    <property type="entry name" value="F-box"/>
    <property type="match status" value="1"/>
</dbReference>
<gene>
    <name evidence="5" type="ORF">NAEGRDRAFT_52013</name>
</gene>
<protein>
    <recommendedName>
        <fullName evidence="7">F-box domain-containing protein</fullName>
    </recommendedName>
</protein>
<name>D2VSZ8_NAEGR</name>
<sequence>MSQPDLSTLPPRPHHIKILGPPCDCKPVKLTVLKQVEESTTNFGAFYYKCATCRYFKWATDSGNSIDYGDLWAPCCLLHPNRKCKLLQIARNSINRGKLFWICGVLDTPCTHFQLFEGNIDDYKEFVPNFDESLLESQELESSQSSQIVMSQANSRNMIVSQLPEEIMAEILKYLDMIPNWVKIIGVCKEWKRMIDNVIDQKVNDGLIELNLGFLHSKSPFWYFCEIFKRFYKVRKITICNFELYSELMRLLEWVGVETLVLYNCTTKMSCNQKDQVDDSDKVLNECFSFRSKCTEMSFFHIHGETLLYNFNHNHVVPHLNAINSDIYFEFVKEMERKVDITHRRQFQELSQIIAINCPEDLNFVWLNGPDARSYHKHEQVDANYGDLLDLPFEQEELENIGKCHVNVYSLPTDIDVGFLNLSLLGHHRTPKIYVKNGKKYSFPTVVDNQVISHPEIQKQFILNCGISKYFNVNMLEIVNKEHFDIAVESGIVHFENVHKHASFKICLEILAKNLLEDILKVNGNERLFSLWKGTFFHTFSQPDQNRSSHSKKMKPFFALLILLLIQQLVSCQSITKQTYYTEVNCVGDIYTTMFLDSGSACTSKGSTTCNVITISGRQVYFTQECTSEVPPTPTTFTDVIAYTYKNGSSCNGQLRSAQVIPMGKCIIEYGTTYYAYYDATGFKTYYYDNACKSKMFTTSLFLNTCLNGCAYEPETSIENKPPPRKLPPLNEPNQKPHLSISHTNEVVNIYFDFNDTEWTKHDVHIDIDDLHHILSISNINKAKPSFQRKLHLPKYLNTKESKAKFADGFVVITFKKTINLEQATPRKVPLE</sequence>
<dbReference type="RefSeq" id="XP_002672735.1">
    <property type="nucleotide sequence ID" value="XM_002672689.1"/>
</dbReference>
<comment type="similarity">
    <text evidence="1">Belongs to the small heat shock protein (HSP20) family.</text>
</comment>
<accession>D2VSZ8</accession>
<dbReference type="EMBL" id="GG738895">
    <property type="protein sequence ID" value="EFC39991.1"/>
    <property type="molecule type" value="Genomic_DNA"/>
</dbReference>
<dbReference type="PROSITE" id="PS50181">
    <property type="entry name" value="FBOX"/>
    <property type="match status" value="1"/>
</dbReference>
<dbReference type="Gene3D" id="1.20.1280.50">
    <property type="match status" value="1"/>
</dbReference>
<proteinExistence type="inferred from homology"/>
<dbReference type="VEuPathDB" id="AmoebaDB:NAEGRDRAFT_52013"/>
<dbReference type="PROSITE" id="PS01031">
    <property type="entry name" value="SHSP"/>
    <property type="match status" value="1"/>
</dbReference>
<dbReference type="InParanoid" id="D2VSZ8"/>
<dbReference type="InterPro" id="IPR036047">
    <property type="entry name" value="F-box-like_dom_sf"/>
</dbReference>
<dbReference type="Proteomes" id="UP000006671">
    <property type="component" value="Unassembled WGS sequence"/>
</dbReference>
<evidence type="ECO:0008006" key="7">
    <source>
        <dbReference type="Google" id="ProtNLM"/>
    </source>
</evidence>
<dbReference type="KEGG" id="ngr:NAEGRDRAFT_52013"/>
<evidence type="ECO:0000256" key="1">
    <source>
        <dbReference type="PROSITE-ProRule" id="PRU00285"/>
    </source>
</evidence>
<dbReference type="Gene3D" id="2.60.40.790">
    <property type="match status" value="1"/>
</dbReference>
<keyword evidence="6" id="KW-1185">Reference proteome</keyword>
<dbReference type="CDD" id="cd00298">
    <property type="entry name" value="ACD_sHsps_p23-like"/>
    <property type="match status" value="1"/>
</dbReference>
<evidence type="ECO:0000313" key="6">
    <source>
        <dbReference type="Proteomes" id="UP000006671"/>
    </source>
</evidence>
<dbReference type="GeneID" id="8854221"/>
<dbReference type="OrthoDB" id="430051at2759"/>
<feature type="domain" description="F-box" evidence="4">
    <location>
        <begin position="157"/>
        <end position="206"/>
    </location>
</feature>